<dbReference type="EMBL" id="HBUE01116714">
    <property type="protein sequence ID" value="CAG6490653.1"/>
    <property type="molecule type" value="Transcribed_RNA"/>
</dbReference>
<name>A0A8D8G1L3_CULPI</name>
<organism evidence="1">
    <name type="scientific">Culex pipiens</name>
    <name type="common">House mosquito</name>
    <dbReference type="NCBI Taxonomy" id="7175"/>
    <lineage>
        <taxon>Eukaryota</taxon>
        <taxon>Metazoa</taxon>
        <taxon>Ecdysozoa</taxon>
        <taxon>Arthropoda</taxon>
        <taxon>Hexapoda</taxon>
        <taxon>Insecta</taxon>
        <taxon>Pterygota</taxon>
        <taxon>Neoptera</taxon>
        <taxon>Endopterygota</taxon>
        <taxon>Diptera</taxon>
        <taxon>Nematocera</taxon>
        <taxon>Culicoidea</taxon>
        <taxon>Culicidae</taxon>
        <taxon>Culicinae</taxon>
        <taxon>Culicini</taxon>
        <taxon>Culex</taxon>
        <taxon>Culex</taxon>
    </lineage>
</organism>
<accession>A0A8D8G1L3</accession>
<dbReference type="EMBL" id="HBUE01116717">
    <property type="protein sequence ID" value="CAG6490660.1"/>
    <property type="molecule type" value="Transcribed_RNA"/>
</dbReference>
<dbReference type="EMBL" id="HBUE01116719">
    <property type="protein sequence ID" value="CAG6490663.1"/>
    <property type="molecule type" value="Transcribed_RNA"/>
</dbReference>
<dbReference type="EMBL" id="HBUE01116716">
    <property type="protein sequence ID" value="CAG6490657.1"/>
    <property type="molecule type" value="Transcribed_RNA"/>
</dbReference>
<dbReference type="EMBL" id="HBUE01116715">
    <property type="protein sequence ID" value="CAG6490656.1"/>
    <property type="molecule type" value="Transcribed_RNA"/>
</dbReference>
<dbReference type="EMBL" id="HBUE01308222">
    <property type="protein sequence ID" value="CAG6582136.1"/>
    <property type="molecule type" value="Transcribed_RNA"/>
</dbReference>
<sequence length="122" mass="12932">MTSWRAISRMFVLQKKISRAYGFSHGARSFFCFFFAGSTSVSAGGTTLLDFGPGFPVLIGSRTSFALSRMFSCKAVTFALICGSAGFLNTTGGDFFAFFGGAIAPGKQIVGGKIKNLKPSKI</sequence>
<evidence type="ECO:0000313" key="1">
    <source>
        <dbReference type="EMBL" id="CAG6490663.1"/>
    </source>
</evidence>
<dbReference type="EMBL" id="HBUE01202036">
    <property type="protein sequence ID" value="CAG6530310.1"/>
    <property type="molecule type" value="Transcribed_RNA"/>
</dbReference>
<protein>
    <submittedName>
        <fullName evidence="1">(northern house mosquito) hypothetical protein</fullName>
    </submittedName>
</protein>
<reference evidence="1" key="1">
    <citation type="submission" date="2021-05" db="EMBL/GenBank/DDBJ databases">
        <authorList>
            <person name="Alioto T."/>
            <person name="Alioto T."/>
            <person name="Gomez Garrido J."/>
        </authorList>
    </citation>
    <scope>NUCLEOTIDE SEQUENCE</scope>
</reference>
<dbReference type="AlphaFoldDB" id="A0A8D8G1L3"/>
<proteinExistence type="predicted"/>